<organism evidence="1 2">
    <name type="scientific">Choristoneura fumiferana</name>
    <name type="common">Spruce budworm moth</name>
    <name type="synonym">Archips fumiferana</name>
    <dbReference type="NCBI Taxonomy" id="7141"/>
    <lineage>
        <taxon>Eukaryota</taxon>
        <taxon>Metazoa</taxon>
        <taxon>Ecdysozoa</taxon>
        <taxon>Arthropoda</taxon>
        <taxon>Hexapoda</taxon>
        <taxon>Insecta</taxon>
        <taxon>Pterygota</taxon>
        <taxon>Neoptera</taxon>
        <taxon>Endopterygota</taxon>
        <taxon>Lepidoptera</taxon>
        <taxon>Glossata</taxon>
        <taxon>Ditrysia</taxon>
        <taxon>Tortricoidea</taxon>
        <taxon>Tortricidae</taxon>
        <taxon>Tortricinae</taxon>
        <taxon>Choristoneura</taxon>
    </lineage>
</organism>
<reference evidence="1 2" key="1">
    <citation type="journal article" date="2022" name="Genome Biol. Evol.">
        <title>The Spruce Budworm Genome: Reconstructing the Evolutionary History of Antifreeze Proteins.</title>
        <authorList>
            <person name="Beliveau C."/>
            <person name="Gagne P."/>
            <person name="Picq S."/>
            <person name="Vernygora O."/>
            <person name="Keeling C.I."/>
            <person name="Pinkney K."/>
            <person name="Doucet D."/>
            <person name="Wen F."/>
            <person name="Johnston J.S."/>
            <person name="Maaroufi H."/>
            <person name="Boyle B."/>
            <person name="Laroche J."/>
            <person name="Dewar K."/>
            <person name="Juretic N."/>
            <person name="Blackburn G."/>
            <person name="Nisole A."/>
            <person name="Brunet B."/>
            <person name="Brandao M."/>
            <person name="Lumley L."/>
            <person name="Duan J."/>
            <person name="Quan G."/>
            <person name="Lucarotti C.J."/>
            <person name="Roe A.D."/>
            <person name="Sperling F.A.H."/>
            <person name="Levesque R.C."/>
            <person name="Cusson M."/>
        </authorList>
    </citation>
    <scope>NUCLEOTIDE SEQUENCE [LARGE SCALE GENOMIC DNA]</scope>
    <source>
        <strain evidence="1">Glfc:IPQL:Cfum</strain>
    </source>
</reference>
<accession>A0ACC0KY45</accession>
<keyword evidence="2" id="KW-1185">Reference proteome</keyword>
<dbReference type="EMBL" id="CM046115">
    <property type="protein sequence ID" value="KAI8441215.1"/>
    <property type="molecule type" value="Genomic_DNA"/>
</dbReference>
<sequence>MCESRPRVVPAPVKAQGRAAQPEHARARAPGAMTAPGVPPHLTTTAYHLNQHTSQSLTIILEEIAFNAELGAFNGRRHRGAPSRRGGCGSTYLLVVELYCSAHNLEGNLIAELGPDALPPLPELRTL</sequence>
<comment type="caution">
    <text evidence="1">The sequence shown here is derived from an EMBL/GenBank/DDBJ whole genome shotgun (WGS) entry which is preliminary data.</text>
</comment>
<evidence type="ECO:0000313" key="1">
    <source>
        <dbReference type="EMBL" id="KAI8441215.1"/>
    </source>
</evidence>
<proteinExistence type="predicted"/>
<evidence type="ECO:0000313" key="2">
    <source>
        <dbReference type="Proteomes" id="UP001064048"/>
    </source>
</evidence>
<dbReference type="Proteomes" id="UP001064048">
    <property type="component" value="Chromosome 15"/>
</dbReference>
<gene>
    <name evidence="1" type="ORF">MSG28_009438</name>
</gene>
<name>A0ACC0KY45_CHOFU</name>
<protein>
    <submittedName>
        <fullName evidence="1">Uncharacterized protein</fullName>
    </submittedName>
</protein>